<name>A0A9Q0LBS6_ANAIG</name>
<sequence>MEIQNKIKRSKKRNMEFKIDIKKKNSKISMNKALVSAIHETNESPPNFIFTIKSKDGKIYYLQKIK</sequence>
<dbReference type="AlphaFoldDB" id="A0A9Q0LBS6"/>
<comment type="caution">
    <text evidence="1">The sequence shown here is derived from an EMBL/GenBank/DDBJ whole genome shotgun (WGS) entry which is preliminary data.</text>
</comment>
<organism evidence="1 2">
    <name type="scientific">Anaeramoeba ignava</name>
    <name type="common">Anaerobic marine amoeba</name>
    <dbReference type="NCBI Taxonomy" id="1746090"/>
    <lineage>
        <taxon>Eukaryota</taxon>
        <taxon>Metamonada</taxon>
        <taxon>Anaeramoebidae</taxon>
        <taxon>Anaeramoeba</taxon>
    </lineage>
</organism>
<reference evidence="1" key="1">
    <citation type="submission" date="2022-10" db="EMBL/GenBank/DDBJ databases">
        <title>Novel sulphate-reducing endosymbionts in the free-living metamonad Anaeramoeba.</title>
        <authorList>
            <person name="Jerlstrom-Hultqvist J."/>
            <person name="Cepicka I."/>
            <person name="Gallot-Lavallee L."/>
            <person name="Salas-Leiva D."/>
            <person name="Curtis B.A."/>
            <person name="Zahonova K."/>
            <person name="Pipaliya S."/>
            <person name="Dacks J."/>
            <person name="Roger A.J."/>
        </authorList>
    </citation>
    <scope>NUCLEOTIDE SEQUENCE</scope>
    <source>
        <strain evidence="1">BMAN</strain>
    </source>
</reference>
<proteinExistence type="predicted"/>
<evidence type="ECO:0000313" key="1">
    <source>
        <dbReference type="EMBL" id="KAJ5069484.1"/>
    </source>
</evidence>
<keyword evidence="2" id="KW-1185">Reference proteome</keyword>
<gene>
    <name evidence="1" type="ORF">M0811_02054</name>
</gene>
<dbReference type="Proteomes" id="UP001149090">
    <property type="component" value="Unassembled WGS sequence"/>
</dbReference>
<accession>A0A9Q0LBS6</accession>
<dbReference type="EMBL" id="JAPDFW010000103">
    <property type="protein sequence ID" value="KAJ5069484.1"/>
    <property type="molecule type" value="Genomic_DNA"/>
</dbReference>
<evidence type="ECO:0000313" key="2">
    <source>
        <dbReference type="Proteomes" id="UP001149090"/>
    </source>
</evidence>
<protein>
    <submittedName>
        <fullName evidence="1">Uncharacterized protein</fullName>
    </submittedName>
</protein>